<dbReference type="EMBL" id="MU865344">
    <property type="protein sequence ID" value="KAK4226636.1"/>
    <property type="molecule type" value="Genomic_DNA"/>
</dbReference>
<sequence length="100" mass="10901">MLFFSLYFRALPICPASHTDHRFPKAQGRTVISGTLGSNAQDPRHKQAKFLGTGEPIAPEQTGGRQQSTCQRSRRPLSCQACRVSSNAQRSGTSSTRPAL</sequence>
<organism evidence="2 3">
    <name type="scientific">Podospora fimiseda</name>
    <dbReference type="NCBI Taxonomy" id="252190"/>
    <lineage>
        <taxon>Eukaryota</taxon>
        <taxon>Fungi</taxon>
        <taxon>Dikarya</taxon>
        <taxon>Ascomycota</taxon>
        <taxon>Pezizomycotina</taxon>
        <taxon>Sordariomycetes</taxon>
        <taxon>Sordariomycetidae</taxon>
        <taxon>Sordariales</taxon>
        <taxon>Podosporaceae</taxon>
        <taxon>Podospora</taxon>
    </lineage>
</organism>
<gene>
    <name evidence="2" type="ORF">QBC38DRAFT_479922</name>
</gene>
<dbReference type="Proteomes" id="UP001301958">
    <property type="component" value="Unassembled WGS sequence"/>
</dbReference>
<feature type="compositionally biased region" description="Polar residues" evidence="1">
    <location>
        <begin position="83"/>
        <end position="100"/>
    </location>
</feature>
<evidence type="ECO:0000256" key="1">
    <source>
        <dbReference type="SAM" id="MobiDB-lite"/>
    </source>
</evidence>
<evidence type="ECO:0000313" key="2">
    <source>
        <dbReference type="EMBL" id="KAK4226636.1"/>
    </source>
</evidence>
<comment type="caution">
    <text evidence="2">The sequence shown here is derived from an EMBL/GenBank/DDBJ whole genome shotgun (WGS) entry which is preliminary data.</text>
</comment>
<evidence type="ECO:0000313" key="3">
    <source>
        <dbReference type="Proteomes" id="UP001301958"/>
    </source>
</evidence>
<proteinExistence type="predicted"/>
<protein>
    <submittedName>
        <fullName evidence="2">Uncharacterized protein</fullName>
    </submittedName>
</protein>
<reference evidence="2" key="2">
    <citation type="submission" date="2023-05" db="EMBL/GenBank/DDBJ databases">
        <authorList>
            <consortium name="Lawrence Berkeley National Laboratory"/>
            <person name="Steindorff A."/>
            <person name="Hensen N."/>
            <person name="Bonometti L."/>
            <person name="Westerberg I."/>
            <person name="Brannstrom I.O."/>
            <person name="Guillou S."/>
            <person name="Cros-Aarteil S."/>
            <person name="Calhoun S."/>
            <person name="Haridas S."/>
            <person name="Kuo A."/>
            <person name="Mondo S."/>
            <person name="Pangilinan J."/>
            <person name="Riley R."/>
            <person name="Labutti K."/>
            <person name="Andreopoulos B."/>
            <person name="Lipzen A."/>
            <person name="Chen C."/>
            <person name="Yanf M."/>
            <person name="Daum C."/>
            <person name="Ng V."/>
            <person name="Clum A."/>
            <person name="Ohm R."/>
            <person name="Martin F."/>
            <person name="Silar P."/>
            <person name="Natvig D."/>
            <person name="Lalanne C."/>
            <person name="Gautier V."/>
            <person name="Ament-Velasquez S.L."/>
            <person name="Kruys A."/>
            <person name="Hutchinson M.I."/>
            <person name="Powell A.J."/>
            <person name="Barry K."/>
            <person name="Miller A.N."/>
            <person name="Grigoriev I.V."/>
            <person name="Debuchy R."/>
            <person name="Gladieux P."/>
            <person name="Thoren M.H."/>
            <person name="Johannesson H."/>
        </authorList>
    </citation>
    <scope>NUCLEOTIDE SEQUENCE</scope>
    <source>
        <strain evidence="2">CBS 990.96</strain>
    </source>
</reference>
<name>A0AAN7GTH6_9PEZI</name>
<feature type="region of interest" description="Disordered" evidence="1">
    <location>
        <begin position="52"/>
        <end position="100"/>
    </location>
</feature>
<keyword evidence="3" id="KW-1185">Reference proteome</keyword>
<reference evidence="2" key="1">
    <citation type="journal article" date="2023" name="Mol. Phylogenet. Evol.">
        <title>Genome-scale phylogeny and comparative genomics of the fungal order Sordariales.</title>
        <authorList>
            <person name="Hensen N."/>
            <person name="Bonometti L."/>
            <person name="Westerberg I."/>
            <person name="Brannstrom I.O."/>
            <person name="Guillou S."/>
            <person name="Cros-Aarteil S."/>
            <person name="Calhoun S."/>
            <person name="Haridas S."/>
            <person name="Kuo A."/>
            <person name="Mondo S."/>
            <person name="Pangilinan J."/>
            <person name="Riley R."/>
            <person name="LaButti K."/>
            <person name="Andreopoulos B."/>
            <person name="Lipzen A."/>
            <person name="Chen C."/>
            <person name="Yan M."/>
            <person name="Daum C."/>
            <person name="Ng V."/>
            <person name="Clum A."/>
            <person name="Steindorff A."/>
            <person name="Ohm R.A."/>
            <person name="Martin F."/>
            <person name="Silar P."/>
            <person name="Natvig D.O."/>
            <person name="Lalanne C."/>
            <person name="Gautier V."/>
            <person name="Ament-Velasquez S.L."/>
            <person name="Kruys A."/>
            <person name="Hutchinson M.I."/>
            <person name="Powell A.J."/>
            <person name="Barry K."/>
            <person name="Miller A.N."/>
            <person name="Grigoriev I.V."/>
            <person name="Debuchy R."/>
            <person name="Gladieux P."/>
            <person name="Hiltunen Thoren M."/>
            <person name="Johannesson H."/>
        </authorList>
    </citation>
    <scope>NUCLEOTIDE SEQUENCE</scope>
    <source>
        <strain evidence="2">CBS 990.96</strain>
    </source>
</reference>
<accession>A0AAN7GTH6</accession>
<dbReference type="AlphaFoldDB" id="A0AAN7GTH6"/>